<dbReference type="InterPro" id="IPR011013">
    <property type="entry name" value="Gal_mutarotase_sf_dom"/>
</dbReference>
<proteinExistence type="predicted"/>
<evidence type="ECO:0000313" key="1">
    <source>
        <dbReference type="EMBL" id="WDE95809.1"/>
    </source>
</evidence>
<dbReference type="Proteomes" id="UP001214250">
    <property type="component" value="Chromosome 1"/>
</dbReference>
<organism evidence="1 2">
    <name type="scientific">Lentisphaera profundi</name>
    <dbReference type="NCBI Taxonomy" id="1658616"/>
    <lineage>
        <taxon>Bacteria</taxon>
        <taxon>Pseudomonadati</taxon>
        <taxon>Lentisphaerota</taxon>
        <taxon>Lentisphaeria</taxon>
        <taxon>Lentisphaerales</taxon>
        <taxon>Lentisphaeraceae</taxon>
        <taxon>Lentisphaera</taxon>
    </lineage>
</organism>
<accession>A0ABY7VQ14</accession>
<name>A0ABY7VQ14_9BACT</name>
<gene>
    <name evidence="1" type="ORF">PQO03_08785</name>
</gene>
<dbReference type="RefSeq" id="WP_274149609.1">
    <property type="nucleotide sequence ID" value="NZ_CP117811.1"/>
</dbReference>
<dbReference type="PANTHER" id="PTHR10091">
    <property type="entry name" value="ALDOSE-1-EPIMERASE"/>
    <property type="match status" value="1"/>
</dbReference>
<dbReference type="PANTHER" id="PTHR10091:SF0">
    <property type="entry name" value="GALACTOSE MUTAROTASE"/>
    <property type="match status" value="1"/>
</dbReference>
<dbReference type="Gene3D" id="2.70.98.10">
    <property type="match status" value="1"/>
</dbReference>
<dbReference type="SUPFAM" id="SSF74650">
    <property type="entry name" value="Galactose mutarotase-like"/>
    <property type="match status" value="1"/>
</dbReference>
<keyword evidence="2" id="KW-1185">Reference proteome</keyword>
<reference evidence="1 2" key="1">
    <citation type="submission" date="2023-02" db="EMBL/GenBank/DDBJ databases">
        <title>Genome sequence of Lentisphaera profundi SAORIC-696.</title>
        <authorList>
            <person name="Kim e."/>
            <person name="Cho J.-C."/>
            <person name="Choi A."/>
            <person name="Kang I."/>
        </authorList>
    </citation>
    <scope>NUCLEOTIDE SEQUENCE [LARGE SCALE GENOMIC DNA]</scope>
    <source>
        <strain evidence="1 2">SAORIC-696</strain>
    </source>
</reference>
<dbReference type="EMBL" id="CP117811">
    <property type="protein sequence ID" value="WDE95809.1"/>
    <property type="molecule type" value="Genomic_DNA"/>
</dbReference>
<dbReference type="InterPro" id="IPR008183">
    <property type="entry name" value="Aldose_1/G6P_1-epimerase"/>
</dbReference>
<dbReference type="Pfam" id="PF01263">
    <property type="entry name" value="Aldose_epim"/>
    <property type="match status" value="1"/>
</dbReference>
<evidence type="ECO:0000313" key="2">
    <source>
        <dbReference type="Proteomes" id="UP001214250"/>
    </source>
</evidence>
<sequence length="74" mass="8124">MEALTTESAMPFYGGNFLDATLKGKSGKTYELRGALCLVTQHYPDSVNQAIFPNTLLKPGEVFQSQTVYAFSTK</sequence>
<dbReference type="InterPro" id="IPR014718">
    <property type="entry name" value="GH-type_carb-bd"/>
</dbReference>
<protein>
    <recommendedName>
        <fullName evidence="3">Aldose 1-epimerase</fullName>
    </recommendedName>
</protein>
<evidence type="ECO:0008006" key="3">
    <source>
        <dbReference type="Google" id="ProtNLM"/>
    </source>
</evidence>